<evidence type="ECO:0000256" key="7">
    <source>
        <dbReference type="ARBA" id="ARBA00022723"/>
    </source>
</evidence>
<dbReference type="GO" id="GO:0005886">
    <property type="term" value="C:plasma membrane"/>
    <property type="evidence" value="ECO:0007669"/>
    <property type="project" value="UniProtKB-SubCell"/>
</dbReference>
<feature type="chain" id="PRO_5002303282" evidence="14">
    <location>
        <begin position="20"/>
        <end position="103"/>
    </location>
</feature>
<keyword evidence="7" id="KW-0479">Metal-binding</keyword>
<evidence type="ECO:0000256" key="13">
    <source>
        <dbReference type="ARBA" id="ARBA00023288"/>
    </source>
</evidence>
<evidence type="ECO:0000256" key="11">
    <source>
        <dbReference type="ARBA" id="ARBA00023157"/>
    </source>
</evidence>
<dbReference type="PROSITE" id="PS52012">
    <property type="entry name" value="CFEM"/>
    <property type="match status" value="1"/>
</dbReference>
<evidence type="ECO:0000256" key="2">
    <source>
        <dbReference type="ARBA" id="ARBA00004613"/>
    </source>
</evidence>
<keyword evidence="10" id="KW-0472">Membrane</keyword>
<keyword evidence="13" id="KW-0449">Lipoprotein</keyword>
<dbReference type="Proteomes" id="UP000243876">
    <property type="component" value="Unassembled WGS sequence"/>
</dbReference>
<evidence type="ECO:0000256" key="12">
    <source>
        <dbReference type="ARBA" id="ARBA00023180"/>
    </source>
</evidence>
<dbReference type="InterPro" id="IPR008427">
    <property type="entry name" value="Extracellular_membr_CFEM_dom"/>
</dbReference>
<evidence type="ECO:0000313" key="17">
    <source>
        <dbReference type="Proteomes" id="UP000243876"/>
    </source>
</evidence>
<sequence>MRTSIILAAALAAAPAVFAQTAAGVPSCVITCIGDSAALTTCASSDAYCLCSANTFINGITACMVASCPAADLATGVSFGESTAAAATGTDASASTTAAAATT</sequence>
<evidence type="ECO:0000256" key="5">
    <source>
        <dbReference type="ARBA" id="ARBA00022525"/>
    </source>
</evidence>
<feature type="domain" description="CFEM" evidence="15">
    <location>
        <begin position="1"/>
        <end position="103"/>
    </location>
</feature>
<dbReference type="PANTHER" id="PTHR37928:SF2">
    <property type="entry name" value="GPI ANCHORED CFEM DOMAIN PROTEIN (AFU_ORTHOLOGUE AFUA_6G10580)"/>
    <property type="match status" value="1"/>
</dbReference>
<accession>A0A0D6EJS4</accession>
<dbReference type="GO" id="GO:0005576">
    <property type="term" value="C:extracellular region"/>
    <property type="evidence" value="ECO:0007669"/>
    <property type="project" value="UniProtKB-SubCell"/>
</dbReference>
<gene>
    <name evidence="16" type="primary">SPOSA6832_01432</name>
</gene>
<feature type="signal peptide" evidence="14">
    <location>
        <begin position="1"/>
        <end position="19"/>
    </location>
</feature>
<keyword evidence="5" id="KW-0964">Secreted</keyword>
<reference evidence="17" key="1">
    <citation type="submission" date="2015-02" db="EMBL/GenBank/DDBJ databases">
        <authorList>
            <person name="Gon?alves P."/>
        </authorList>
    </citation>
    <scope>NUCLEOTIDE SEQUENCE [LARGE SCALE GENOMIC DNA]</scope>
</reference>
<dbReference type="InterPro" id="IPR051735">
    <property type="entry name" value="CFEM_domain"/>
</dbReference>
<evidence type="ECO:0000256" key="9">
    <source>
        <dbReference type="ARBA" id="ARBA00023004"/>
    </source>
</evidence>
<evidence type="ECO:0000256" key="1">
    <source>
        <dbReference type="ARBA" id="ARBA00004609"/>
    </source>
</evidence>
<evidence type="ECO:0000259" key="15">
    <source>
        <dbReference type="PROSITE" id="PS52012"/>
    </source>
</evidence>
<keyword evidence="11" id="KW-1015">Disulfide bond</keyword>
<protein>
    <submittedName>
        <fullName evidence="16">SPOSA6832_01432-mRNA-1:cds</fullName>
    </submittedName>
</protein>
<keyword evidence="6" id="KW-0349">Heme</keyword>
<comment type="similarity">
    <text evidence="3">Belongs to the RBT5 family.</text>
</comment>
<evidence type="ECO:0000256" key="14">
    <source>
        <dbReference type="SAM" id="SignalP"/>
    </source>
</evidence>
<comment type="subcellular location">
    <subcellularLocation>
        <location evidence="1">Cell membrane</location>
        <topology evidence="1">Lipid-anchor</topology>
        <topology evidence="1">GPI-anchor</topology>
    </subcellularLocation>
    <subcellularLocation>
        <location evidence="2">Secreted</location>
    </subcellularLocation>
</comment>
<evidence type="ECO:0000256" key="4">
    <source>
        <dbReference type="ARBA" id="ARBA00022475"/>
    </source>
</evidence>
<evidence type="ECO:0000313" key="16">
    <source>
        <dbReference type="EMBL" id="CEQ39880.1"/>
    </source>
</evidence>
<dbReference type="GO" id="GO:0046872">
    <property type="term" value="F:metal ion binding"/>
    <property type="evidence" value="ECO:0007669"/>
    <property type="project" value="UniProtKB-KW"/>
</dbReference>
<evidence type="ECO:0000256" key="3">
    <source>
        <dbReference type="ARBA" id="ARBA00010031"/>
    </source>
</evidence>
<proteinExistence type="inferred from homology"/>
<dbReference type="SMART" id="SM00747">
    <property type="entry name" value="CFEM"/>
    <property type="match status" value="1"/>
</dbReference>
<organism evidence="16 17">
    <name type="scientific">Sporidiobolus salmonicolor</name>
    <name type="common">Yeast-like fungus</name>
    <name type="synonym">Sporobolomyces salmonicolor</name>
    <dbReference type="NCBI Taxonomy" id="5005"/>
    <lineage>
        <taxon>Eukaryota</taxon>
        <taxon>Fungi</taxon>
        <taxon>Dikarya</taxon>
        <taxon>Basidiomycota</taxon>
        <taxon>Pucciniomycotina</taxon>
        <taxon>Microbotryomycetes</taxon>
        <taxon>Sporidiobolales</taxon>
        <taxon>Sporidiobolaceae</taxon>
        <taxon>Sporobolomyces</taxon>
    </lineage>
</organism>
<name>A0A0D6EJS4_SPOSA</name>
<dbReference type="EMBL" id="CENE01000004">
    <property type="protein sequence ID" value="CEQ39880.1"/>
    <property type="molecule type" value="Genomic_DNA"/>
</dbReference>
<dbReference type="PANTHER" id="PTHR37928">
    <property type="entry name" value="CFEM DOMAIN PROTEIN (AFU_ORTHOLOGUE AFUA_6G14090)"/>
    <property type="match status" value="1"/>
</dbReference>
<keyword evidence="12" id="KW-0325">Glycoprotein</keyword>
<evidence type="ECO:0000256" key="10">
    <source>
        <dbReference type="ARBA" id="ARBA00023136"/>
    </source>
</evidence>
<dbReference type="OrthoDB" id="3065412at2759"/>
<keyword evidence="9" id="KW-0408">Iron</keyword>
<dbReference type="AlphaFoldDB" id="A0A0D6EJS4"/>
<keyword evidence="17" id="KW-1185">Reference proteome</keyword>
<keyword evidence="8 14" id="KW-0732">Signal</keyword>
<dbReference type="Pfam" id="PF05730">
    <property type="entry name" value="CFEM"/>
    <property type="match status" value="1"/>
</dbReference>
<evidence type="ECO:0000256" key="8">
    <source>
        <dbReference type="ARBA" id="ARBA00022729"/>
    </source>
</evidence>
<keyword evidence="4" id="KW-1003">Cell membrane</keyword>
<evidence type="ECO:0000256" key="6">
    <source>
        <dbReference type="ARBA" id="ARBA00022617"/>
    </source>
</evidence>